<gene>
    <name evidence="1" type="ORF">ROA7450_03560</name>
</gene>
<dbReference type="SUPFAM" id="SSF52540">
    <property type="entry name" value="P-loop containing nucleoside triphosphate hydrolases"/>
    <property type="match status" value="1"/>
</dbReference>
<dbReference type="Gene3D" id="3.40.50.300">
    <property type="entry name" value="P-loop containing nucleotide triphosphate hydrolases"/>
    <property type="match status" value="1"/>
</dbReference>
<dbReference type="Proteomes" id="UP000193061">
    <property type="component" value="Unassembled WGS sequence"/>
</dbReference>
<evidence type="ECO:0000313" key="2">
    <source>
        <dbReference type="Proteomes" id="UP000193061"/>
    </source>
</evidence>
<organism evidence="1 2">
    <name type="scientific">Roseovarius albus</name>
    <dbReference type="NCBI Taxonomy" id="1247867"/>
    <lineage>
        <taxon>Bacteria</taxon>
        <taxon>Pseudomonadati</taxon>
        <taxon>Pseudomonadota</taxon>
        <taxon>Alphaproteobacteria</taxon>
        <taxon>Rhodobacterales</taxon>
        <taxon>Roseobacteraceae</taxon>
        <taxon>Roseovarius</taxon>
    </lineage>
</organism>
<accession>A0A1X7A135</accession>
<dbReference type="Pfam" id="PF19798">
    <property type="entry name" value="Sulfotransfer_5"/>
    <property type="match status" value="1"/>
</dbReference>
<dbReference type="RefSeq" id="WP_085807228.1">
    <property type="nucleotide sequence ID" value="NZ_FWFX01000014.1"/>
</dbReference>
<dbReference type="PANTHER" id="PTHR48419">
    <property type="entry name" value="SULFOTRANSFERASE DOMAIN-CONTAINING PROTEIN"/>
    <property type="match status" value="1"/>
</dbReference>
<keyword evidence="2" id="KW-1185">Reference proteome</keyword>
<dbReference type="AlphaFoldDB" id="A0A1X7A135"/>
<evidence type="ECO:0008006" key="3">
    <source>
        <dbReference type="Google" id="ProtNLM"/>
    </source>
</evidence>
<protein>
    <recommendedName>
        <fullName evidence="3">Sulfotransferase family protein</fullName>
    </recommendedName>
</protein>
<dbReference type="PANTHER" id="PTHR48419:SF1">
    <property type="entry name" value="SULFOTRANSFERASE DOMAIN-CONTAINING PROTEIN"/>
    <property type="match status" value="1"/>
</dbReference>
<sequence length="251" mass="29142">MHPLIVLWSHPRSMSTALERIMRERGDLWCAHEPFMYDYYVARQVRKMPGFDVQPDHPVAYEDVRDMLLSRAEEGPGFFKDMAYYVMPRILDDTSFMSRLTHTFLIRHPLASILSYHQLDPKVTSEEIGLEAEWALYEALLAAGHDPVVIDAETVRADAKGTMAALWSHVGLEYHEEAFNWAKEQPKEWQQVGAWHEEVSTSSGIRAADAEEMLRKELEFEALTDTYPHLRDLLEHHMPYYLKLSERALVP</sequence>
<dbReference type="EMBL" id="FWFX01000014">
    <property type="protein sequence ID" value="SLN67045.1"/>
    <property type="molecule type" value="Genomic_DNA"/>
</dbReference>
<name>A0A1X7A135_9RHOB</name>
<dbReference type="OrthoDB" id="272985at2"/>
<dbReference type="InterPro" id="IPR053226">
    <property type="entry name" value="Pyrrolopyrazine_biosynth_F"/>
</dbReference>
<evidence type="ECO:0000313" key="1">
    <source>
        <dbReference type="EMBL" id="SLN67045.1"/>
    </source>
</evidence>
<dbReference type="InterPro" id="IPR027417">
    <property type="entry name" value="P-loop_NTPase"/>
</dbReference>
<reference evidence="1 2" key="1">
    <citation type="submission" date="2017-03" db="EMBL/GenBank/DDBJ databases">
        <authorList>
            <person name="Afonso C.L."/>
            <person name="Miller P.J."/>
            <person name="Scott M.A."/>
            <person name="Spackman E."/>
            <person name="Goraichik I."/>
            <person name="Dimitrov K.M."/>
            <person name="Suarez D.L."/>
            <person name="Swayne D.E."/>
        </authorList>
    </citation>
    <scope>NUCLEOTIDE SEQUENCE [LARGE SCALE GENOMIC DNA]</scope>
    <source>
        <strain evidence="1 2">CECT 7450</strain>
    </source>
</reference>
<proteinExistence type="predicted"/>